<name>A0A2T6ZD20_TUBBO</name>
<dbReference type="Proteomes" id="UP000244722">
    <property type="component" value="Unassembled WGS sequence"/>
</dbReference>
<evidence type="ECO:0000259" key="1">
    <source>
        <dbReference type="Pfam" id="PF25324"/>
    </source>
</evidence>
<dbReference type="Pfam" id="PF25324">
    <property type="entry name" value="DUF7881"/>
    <property type="match status" value="1"/>
</dbReference>
<gene>
    <name evidence="2" type="ORF">B9Z19DRAFT_1163307</name>
</gene>
<dbReference type="STRING" id="42251.A0A2T6ZD20"/>
<feature type="domain" description="DUF7881" evidence="1">
    <location>
        <begin position="10"/>
        <end position="81"/>
    </location>
</feature>
<accession>A0A2T6ZD20</accession>
<protein>
    <recommendedName>
        <fullName evidence="1">DUF7881 domain-containing protein</fullName>
    </recommendedName>
</protein>
<organism evidence="2 3">
    <name type="scientific">Tuber borchii</name>
    <name type="common">White truffle</name>
    <dbReference type="NCBI Taxonomy" id="42251"/>
    <lineage>
        <taxon>Eukaryota</taxon>
        <taxon>Fungi</taxon>
        <taxon>Dikarya</taxon>
        <taxon>Ascomycota</taxon>
        <taxon>Pezizomycotina</taxon>
        <taxon>Pezizomycetes</taxon>
        <taxon>Pezizales</taxon>
        <taxon>Tuberaceae</taxon>
        <taxon>Tuber</taxon>
    </lineage>
</organism>
<sequence length="106" mass="11851">MAAAHRSVINNTFIYSSDDLNVLLGGLWVAEGITNANPFSMMEIFCIFSETFDLQYHCDPLVERDNSQLQPGDYFVVTNGRRQAVLVNLKGAGEFFFDTGSDCEED</sequence>
<comment type="caution">
    <text evidence="2">The sequence shown here is derived from an EMBL/GenBank/DDBJ whole genome shotgun (WGS) entry which is preliminary data.</text>
</comment>
<evidence type="ECO:0000313" key="2">
    <source>
        <dbReference type="EMBL" id="PUU73390.1"/>
    </source>
</evidence>
<keyword evidence="3" id="KW-1185">Reference proteome</keyword>
<dbReference type="EMBL" id="NESQ01000380">
    <property type="protein sequence ID" value="PUU73390.1"/>
    <property type="molecule type" value="Genomic_DNA"/>
</dbReference>
<reference evidence="2 3" key="1">
    <citation type="submission" date="2017-04" db="EMBL/GenBank/DDBJ databases">
        <title>Draft genome sequence of Tuber borchii Vittad., a whitish edible truffle.</title>
        <authorList>
            <consortium name="DOE Joint Genome Institute"/>
            <person name="Murat C."/>
            <person name="Kuo A."/>
            <person name="Barry K.W."/>
            <person name="Clum A."/>
            <person name="Dockter R.B."/>
            <person name="Fauchery L."/>
            <person name="Iotti M."/>
            <person name="Kohler A."/>
            <person name="Labutti K."/>
            <person name="Lindquist E.A."/>
            <person name="Lipzen A."/>
            <person name="Ohm R.A."/>
            <person name="Wang M."/>
            <person name="Grigoriev I.V."/>
            <person name="Zambonelli A."/>
            <person name="Martin F.M."/>
        </authorList>
    </citation>
    <scope>NUCLEOTIDE SEQUENCE [LARGE SCALE GENOMIC DNA]</scope>
    <source>
        <strain evidence="2 3">Tbo3840</strain>
    </source>
</reference>
<dbReference type="AlphaFoldDB" id="A0A2T6ZD20"/>
<evidence type="ECO:0000313" key="3">
    <source>
        <dbReference type="Proteomes" id="UP000244722"/>
    </source>
</evidence>
<proteinExistence type="predicted"/>
<dbReference type="InterPro" id="IPR057203">
    <property type="entry name" value="DUF7881"/>
</dbReference>